<dbReference type="InterPro" id="IPR046557">
    <property type="entry name" value="DUF6711"/>
</dbReference>
<dbReference type="EMBL" id="BLYL01000034">
    <property type="protein sequence ID" value="GFO95774.1"/>
    <property type="molecule type" value="Genomic_DNA"/>
</dbReference>
<evidence type="ECO:0000313" key="1">
    <source>
        <dbReference type="EMBL" id="GFO95774.1"/>
    </source>
</evidence>
<reference evidence="1" key="1">
    <citation type="submission" date="2020-06" db="EMBL/GenBank/DDBJ databases">
        <title>Characterization of fructooligosaccharide metabolism and fructooligosaccharide-degrading enzymes in human commensal butyrate producers.</title>
        <authorList>
            <person name="Tanno H."/>
            <person name="Fujii T."/>
            <person name="Hirano K."/>
            <person name="Maeno S."/>
            <person name="Tonozuka T."/>
            <person name="Sakamoto M."/>
            <person name="Ohkuma M."/>
            <person name="Tochio T."/>
            <person name="Endo A."/>
        </authorList>
    </citation>
    <scope>NUCLEOTIDE SEQUENCE</scope>
    <source>
        <strain evidence="1">JCM 31265</strain>
    </source>
</reference>
<organism evidence="1 2">
    <name type="scientific">Coprococcus eutactus</name>
    <dbReference type="NCBI Taxonomy" id="33043"/>
    <lineage>
        <taxon>Bacteria</taxon>
        <taxon>Bacillati</taxon>
        <taxon>Bacillota</taxon>
        <taxon>Clostridia</taxon>
        <taxon>Lachnospirales</taxon>
        <taxon>Lachnospiraceae</taxon>
        <taxon>Coprococcus</taxon>
    </lineage>
</organism>
<dbReference type="AlphaFoldDB" id="A0AAI9K6V7"/>
<gene>
    <name evidence="1" type="ORF">COEU31_28200</name>
</gene>
<dbReference type="Pfam" id="PF20458">
    <property type="entry name" value="DUF6711"/>
    <property type="match status" value="1"/>
</dbReference>
<accession>A0AAI9K6V7</accession>
<proteinExistence type="predicted"/>
<sequence length="122" mass="13862">MAAELVINGVDMPDPAINGGLTYAPEKIWSKNTGRVSDGEMFGDIVARKMTLKIKWNYLTESQIALIESAIYDSFFDVKFKDPRTKQYVTKRMYAGTPTYPVYDIRDGMYRYTGVGVDLIEK</sequence>
<evidence type="ECO:0000313" key="2">
    <source>
        <dbReference type="Proteomes" id="UP000660047"/>
    </source>
</evidence>
<dbReference type="RefSeq" id="WP_055222268.1">
    <property type="nucleotide sequence ID" value="NZ_BLYL01000034.1"/>
</dbReference>
<comment type="caution">
    <text evidence="1">The sequence shown here is derived from an EMBL/GenBank/DDBJ whole genome shotgun (WGS) entry which is preliminary data.</text>
</comment>
<protein>
    <submittedName>
        <fullName evidence="1">Uncharacterized protein</fullName>
    </submittedName>
</protein>
<dbReference type="Proteomes" id="UP000660047">
    <property type="component" value="Unassembled WGS sequence"/>
</dbReference>
<name>A0AAI9K6V7_9FIRM</name>